<sequence>MRLQGKIFGAVGGLMLALAFFLSSCETSDELTLSLGDEDPTIGLKFKEVPVKTTLVLYDSVETDRLSTWLIGEFQDNNIGKIGGEVFTMVRKNTDSLKTHDTYSPTADSLVLRLILNGYAFGDQIGSAQSVTVNELGEILKYKDYYSKDTSPKAGFLGEGEFTPRKSSKDTVYHDTLFVKLDNSLRDRLFEKVDYFADTINKQKEFNEFFHGLTISPQNMDAVFGFGVGNASLRLHYHLHPDTAYVIRYSLSAIGDYNEDKENISAETGNYTLGYSHYSYDRSGSPLANVIWNETAPGVSESEGLPSGKIYTQSAFGLRLAFDFEESVKSLDKEIVINNADIRFPVERTLGNVLPPSGLYFDFVNDKNKVLYATNDDGDTLVNQSNGRPLVYGLQKEPFNPSGLGQDFAATFDRNYLIYQAPSSSPKNTGVPLSFYLRTLHRTYNGTATPDSELKNDDGVIYKKMVIAPIGDQTTMNYFIGSEEDLMLRVYYTEELTETGESD</sequence>
<evidence type="ECO:0008006" key="3">
    <source>
        <dbReference type="Google" id="ProtNLM"/>
    </source>
</evidence>
<evidence type="ECO:0000313" key="1">
    <source>
        <dbReference type="EMBL" id="BDD07681.1"/>
    </source>
</evidence>
<dbReference type="InterPro" id="IPR025366">
    <property type="entry name" value="DUF4270"/>
</dbReference>
<name>A0AAU9CFY8_9BACT</name>
<dbReference type="Proteomes" id="UP001348817">
    <property type="component" value="Chromosome"/>
</dbReference>
<dbReference type="AlphaFoldDB" id="A0AAU9CFY8"/>
<gene>
    <name evidence="1" type="ORF">FUAX_01130</name>
</gene>
<organism evidence="1 2">
    <name type="scientific">Fulvitalea axinellae</name>
    <dbReference type="NCBI Taxonomy" id="1182444"/>
    <lineage>
        <taxon>Bacteria</taxon>
        <taxon>Pseudomonadati</taxon>
        <taxon>Bacteroidota</taxon>
        <taxon>Cytophagia</taxon>
        <taxon>Cytophagales</taxon>
        <taxon>Persicobacteraceae</taxon>
        <taxon>Fulvitalea</taxon>
    </lineage>
</organism>
<dbReference type="KEGG" id="fax:FUAX_01130"/>
<proteinExistence type="predicted"/>
<keyword evidence="2" id="KW-1185">Reference proteome</keyword>
<reference evidence="1 2" key="1">
    <citation type="submission" date="2021-12" db="EMBL/GenBank/DDBJ databases">
        <title>Genome sequencing of bacteria with rrn-lacking chromosome and rrn-plasmid.</title>
        <authorList>
            <person name="Anda M."/>
            <person name="Iwasaki W."/>
        </authorList>
    </citation>
    <scope>NUCLEOTIDE SEQUENCE [LARGE SCALE GENOMIC DNA]</scope>
    <source>
        <strain evidence="1 2">DSM 100852</strain>
    </source>
</reference>
<dbReference type="Pfam" id="PF14092">
    <property type="entry name" value="DUF4270"/>
    <property type="match status" value="1"/>
</dbReference>
<evidence type="ECO:0000313" key="2">
    <source>
        <dbReference type="Proteomes" id="UP001348817"/>
    </source>
</evidence>
<accession>A0AAU9CFY8</accession>
<dbReference type="RefSeq" id="WP_338392994.1">
    <property type="nucleotide sequence ID" value="NZ_AP025314.1"/>
</dbReference>
<dbReference type="EMBL" id="AP025314">
    <property type="protein sequence ID" value="BDD07681.1"/>
    <property type="molecule type" value="Genomic_DNA"/>
</dbReference>
<protein>
    <recommendedName>
        <fullName evidence="3">DUF4270 family protein</fullName>
    </recommendedName>
</protein>